<accession>A0A4P2Q264</accession>
<evidence type="ECO:0000313" key="1">
    <source>
        <dbReference type="EMBL" id="AUX23330.1"/>
    </source>
</evidence>
<dbReference type="AlphaFoldDB" id="A0A4P2Q264"/>
<evidence type="ECO:0000313" key="2">
    <source>
        <dbReference type="Proteomes" id="UP000295781"/>
    </source>
</evidence>
<gene>
    <name evidence="1" type="ORF">SOCEGT47_038530</name>
</gene>
<proteinExistence type="predicted"/>
<organism evidence="1 2">
    <name type="scientific">Sorangium cellulosum</name>
    <name type="common">Polyangium cellulosum</name>
    <dbReference type="NCBI Taxonomy" id="56"/>
    <lineage>
        <taxon>Bacteria</taxon>
        <taxon>Pseudomonadati</taxon>
        <taxon>Myxococcota</taxon>
        <taxon>Polyangia</taxon>
        <taxon>Polyangiales</taxon>
        <taxon>Polyangiaceae</taxon>
        <taxon>Sorangium</taxon>
    </lineage>
</organism>
<protein>
    <submittedName>
        <fullName evidence="1">Uncharacterized protein</fullName>
    </submittedName>
</protein>
<dbReference type="EMBL" id="CP012670">
    <property type="protein sequence ID" value="AUX23330.1"/>
    <property type="molecule type" value="Genomic_DNA"/>
</dbReference>
<sequence>MKPRAVTLHIGELEIAGLDPAGRFDVARGIEGELARLLASEGVPEGLLEGRAVLPQLALDHGAAAVPLELGRAVARALYEGWR</sequence>
<name>A0A4P2Q264_SORCE</name>
<dbReference type="Proteomes" id="UP000295781">
    <property type="component" value="Chromosome"/>
</dbReference>
<reference evidence="1 2" key="1">
    <citation type="submission" date="2015-09" db="EMBL/GenBank/DDBJ databases">
        <title>Sorangium comparison.</title>
        <authorList>
            <person name="Zaburannyi N."/>
            <person name="Bunk B."/>
            <person name="Overmann J."/>
            <person name="Mueller R."/>
        </authorList>
    </citation>
    <scope>NUCLEOTIDE SEQUENCE [LARGE SCALE GENOMIC DNA]</scope>
    <source>
        <strain evidence="1 2">So ceGT47</strain>
    </source>
</reference>